<proteinExistence type="predicted"/>
<gene>
    <name evidence="1" type="ORF">RL72_01582</name>
</gene>
<dbReference type="Proteomes" id="UP000033448">
    <property type="component" value="Unassembled WGS sequence"/>
</dbReference>
<name>A0A0F0KWM1_9MICO</name>
<protein>
    <submittedName>
        <fullName evidence="1">Uncharacterized protein</fullName>
    </submittedName>
</protein>
<dbReference type="EMBL" id="JYIT01000072">
    <property type="protein sequence ID" value="KJL24859.1"/>
    <property type="molecule type" value="Genomic_DNA"/>
</dbReference>
<dbReference type="AlphaFoldDB" id="A0A0F0KWM1"/>
<comment type="caution">
    <text evidence="1">The sequence shown here is derived from an EMBL/GenBank/DDBJ whole genome shotgun (WGS) entry which is preliminary data.</text>
</comment>
<accession>A0A0F0KWM1</accession>
<evidence type="ECO:0000313" key="1">
    <source>
        <dbReference type="EMBL" id="KJL24859.1"/>
    </source>
</evidence>
<organism evidence="1 2">
    <name type="scientific">Microbacterium azadirachtae</name>
    <dbReference type="NCBI Taxonomy" id="582680"/>
    <lineage>
        <taxon>Bacteria</taxon>
        <taxon>Bacillati</taxon>
        <taxon>Actinomycetota</taxon>
        <taxon>Actinomycetes</taxon>
        <taxon>Micrococcales</taxon>
        <taxon>Microbacteriaceae</taxon>
        <taxon>Microbacterium</taxon>
    </lineage>
</organism>
<evidence type="ECO:0000313" key="2">
    <source>
        <dbReference type="Proteomes" id="UP000033448"/>
    </source>
</evidence>
<keyword evidence="2" id="KW-1185">Reference proteome</keyword>
<reference evidence="1 2" key="1">
    <citation type="submission" date="2015-02" db="EMBL/GenBank/DDBJ databases">
        <title>Draft genome sequences of ten Microbacterium spp. with emphasis on heavy metal contaminated environments.</title>
        <authorList>
            <person name="Corretto E."/>
        </authorList>
    </citation>
    <scope>NUCLEOTIDE SEQUENCE [LARGE SCALE GENOMIC DNA]</scope>
    <source>
        <strain evidence="1 2">DSM 23848</strain>
    </source>
</reference>
<sequence>MVVPNPVGNGCRENRALSAARVTKHNQPPPSYDFIRWPAASRRIAAVQIFSSFARVLLAQRAQRQRLREPAGLQTLRVPLCRLINPVCEFVEERWQRPSGRGWHRRFLKASPDCFSIGKELGVRLEPHIPCPNCQRHNPSDVARPRRFHALVEAIVRPFRTLPRPGGGSLETEEGDVAVNTPLPVFKLFFQADLACHIQWQLLQAGVPQRRGQVELARVPVTPHRKKPARSEEVAVRLVRFCPRRLLEQRLEFLEDDVRFVTLEAHHGPSALRAFGNDSEYRHRRLLRQRLLGKRLNQLLCECGKFARRRPLRHAVMLWHPELHLLTMIIIYVNMSALNC</sequence>